<name>A0ACC2R518_9NEOP</name>
<protein>
    <submittedName>
        <fullName evidence="1">Uncharacterized protein</fullName>
    </submittedName>
</protein>
<organism evidence="1 2">
    <name type="scientific">Mythimna loreyi</name>
    <dbReference type="NCBI Taxonomy" id="667449"/>
    <lineage>
        <taxon>Eukaryota</taxon>
        <taxon>Metazoa</taxon>
        <taxon>Ecdysozoa</taxon>
        <taxon>Arthropoda</taxon>
        <taxon>Hexapoda</taxon>
        <taxon>Insecta</taxon>
        <taxon>Pterygota</taxon>
        <taxon>Neoptera</taxon>
        <taxon>Endopterygota</taxon>
        <taxon>Lepidoptera</taxon>
        <taxon>Glossata</taxon>
        <taxon>Ditrysia</taxon>
        <taxon>Noctuoidea</taxon>
        <taxon>Noctuidae</taxon>
        <taxon>Noctuinae</taxon>
        <taxon>Hadenini</taxon>
        <taxon>Mythimna</taxon>
    </lineage>
</organism>
<dbReference type="EMBL" id="CM056782">
    <property type="protein sequence ID" value="KAJ8731865.1"/>
    <property type="molecule type" value="Genomic_DNA"/>
</dbReference>
<evidence type="ECO:0000313" key="1">
    <source>
        <dbReference type="EMBL" id="KAJ8731865.1"/>
    </source>
</evidence>
<proteinExistence type="predicted"/>
<sequence length="326" mass="37169">MTMLIHQFHHGSLRRKNNMFAKVIVLTFVAAVICEEHGYTLRNHHEPAQEYRQRYEHVPIKVQVEEGSQEIQYSATPDGHGHGHAFSSQSIIRHAGVTGQDESQESQNEHVAPVYQYVQEEEEPAPQQGQAQHETPAQHYQTFQFTPAQVHHEVSHHQSHPQHEHAQPQYAQGHEGSSFQQDANAYEGLSFHSGAKLHTSVRHTVPIQHIGPVHHGIPVRHEAPSHHAVPVHHDAHAHDSHDEPIDYYAYPKYQYEYKVEDPHTGDNKFQHEFRDGDVVKGVYSLQEPDGSIRTVEYSSDKHTGFNAVVKHSAPGHHVQIESHHRN</sequence>
<reference evidence="1" key="1">
    <citation type="submission" date="2023-03" db="EMBL/GenBank/DDBJ databases">
        <title>Chromosome-level genomes of two armyworms, Mythimna separata and Mythimna loreyi, provide insights into the biosynthesis and reception of sex pheromones.</title>
        <authorList>
            <person name="Zhao H."/>
        </authorList>
    </citation>
    <scope>NUCLEOTIDE SEQUENCE</scope>
    <source>
        <strain evidence="1">BeijingLab</strain>
    </source>
</reference>
<comment type="caution">
    <text evidence="1">The sequence shown here is derived from an EMBL/GenBank/DDBJ whole genome shotgun (WGS) entry which is preliminary data.</text>
</comment>
<keyword evidence="2" id="KW-1185">Reference proteome</keyword>
<dbReference type="Proteomes" id="UP001231649">
    <property type="component" value="Chromosome 6"/>
</dbReference>
<accession>A0ACC2R518</accession>
<evidence type="ECO:0000313" key="2">
    <source>
        <dbReference type="Proteomes" id="UP001231649"/>
    </source>
</evidence>
<gene>
    <name evidence="1" type="ORF">PYW08_014595</name>
</gene>